<comment type="caution">
    <text evidence="5">The sequence shown here is derived from an EMBL/GenBank/DDBJ whole genome shotgun (WGS) entry which is preliminary data.</text>
</comment>
<dbReference type="CDD" id="cd03230">
    <property type="entry name" value="ABC_DR_subfamily_A"/>
    <property type="match status" value="1"/>
</dbReference>
<evidence type="ECO:0000259" key="4">
    <source>
        <dbReference type="PROSITE" id="PS50893"/>
    </source>
</evidence>
<evidence type="ECO:0000256" key="2">
    <source>
        <dbReference type="ARBA" id="ARBA00022741"/>
    </source>
</evidence>
<evidence type="ECO:0000313" key="5">
    <source>
        <dbReference type="EMBL" id="MEE2025276.1"/>
    </source>
</evidence>
<feature type="domain" description="ABC transporter" evidence="4">
    <location>
        <begin position="8"/>
        <end position="235"/>
    </location>
</feature>
<organism evidence="5 6">
    <name type="scientific">Alkalimonas mucilaginosa</name>
    <dbReference type="NCBI Taxonomy" id="3057676"/>
    <lineage>
        <taxon>Bacteria</taxon>
        <taxon>Pseudomonadati</taxon>
        <taxon>Pseudomonadota</taxon>
        <taxon>Gammaproteobacteria</taxon>
        <taxon>Alkalimonas</taxon>
    </lineage>
</organism>
<dbReference type="RefSeq" id="WP_330088594.1">
    <property type="nucleotide sequence ID" value="NZ_JAUGZK010000011.1"/>
</dbReference>
<protein>
    <submittedName>
        <fullName evidence="5">ABC transporter ATP-binding protein</fullName>
    </submittedName>
</protein>
<sequence length="308" mass="33669">MDEQSLPLQVRKLSKRYAAKTVLVDVTMELTAGEILCILGPNGAGKTTLISAVLGLIKVDSGEVSLFGQVQEGLVRSPKLRQKLGVMMQIGSLSANLTVLEQCDLFSSYYANGYSPTELVQLAGLEEHSHQRFGRLSGGQKQRLLFALALAGKPQLLLLDEPTLGMDVEARRNLWQQIRQLKQQGVAVVLTTHYLDEAEQLADRILVLHQGAIIANGSPFELKALMHYKVIQCSSALDDTTLRALPAVLTLSRDNNTITLHSSHAEQTVKALLNQDSAVSQLEVRQVALEQAFLQLTQSPAHDEEQAG</sequence>
<proteinExistence type="predicted"/>
<dbReference type="EMBL" id="JAUGZK010000011">
    <property type="protein sequence ID" value="MEE2025276.1"/>
    <property type="molecule type" value="Genomic_DNA"/>
</dbReference>
<dbReference type="InterPro" id="IPR050763">
    <property type="entry name" value="ABC_transporter_ATP-binding"/>
</dbReference>
<dbReference type="InterPro" id="IPR027417">
    <property type="entry name" value="P-loop_NTPase"/>
</dbReference>
<dbReference type="SUPFAM" id="SSF52540">
    <property type="entry name" value="P-loop containing nucleoside triphosphate hydrolases"/>
    <property type="match status" value="1"/>
</dbReference>
<gene>
    <name evidence="5" type="ORF">QWF21_13600</name>
</gene>
<dbReference type="PROSITE" id="PS50893">
    <property type="entry name" value="ABC_TRANSPORTER_2"/>
    <property type="match status" value="1"/>
</dbReference>
<keyword evidence="6" id="KW-1185">Reference proteome</keyword>
<evidence type="ECO:0000313" key="6">
    <source>
        <dbReference type="Proteomes" id="UP001339167"/>
    </source>
</evidence>
<dbReference type="PANTHER" id="PTHR42711">
    <property type="entry name" value="ABC TRANSPORTER ATP-BINDING PROTEIN"/>
    <property type="match status" value="1"/>
</dbReference>
<keyword evidence="2" id="KW-0547">Nucleotide-binding</keyword>
<dbReference type="Gene3D" id="3.40.50.300">
    <property type="entry name" value="P-loop containing nucleotide triphosphate hydrolases"/>
    <property type="match status" value="1"/>
</dbReference>
<dbReference type="InterPro" id="IPR003593">
    <property type="entry name" value="AAA+_ATPase"/>
</dbReference>
<name>A0ABU7JHV9_9GAMM</name>
<dbReference type="PROSITE" id="PS00211">
    <property type="entry name" value="ABC_TRANSPORTER_1"/>
    <property type="match status" value="1"/>
</dbReference>
<evidence type="ECO:0000256" key="1">
    <source>
        <dbReference type="ARBA" id="ARBA00022448"/>
    </source>
</evidence>
<dbReference type="SMART" id="SM00382">
    <property type="entry name" value="AAA"/>
    <property type="match status" value="1"/>
</dbReference>
<dbReference type="InterPro" id="IPR003439">
    <property type="entry name" value="ABC_transporter-like_ATP-bd"/>
</dbReference>
<accession>A0ABU7JHV9</accession>
<dbReference type="Proteomes" id="UP001339167">
    <property type="component" value="Unassembled WGS sequence"/>
</dbReference>
<keyword evidence="1" id="KW-0813">Transport</keyword>
<evidence type="ECO:0000256" key="3">
    <source>
        <dbReference type="ARBA" id="ARBA00022840"/>
    </source>
</evidence>
<dbReference type="GO" id="GO:0005524">
    <property type="term" value="F:ATP binding"/>
    <property type="evidence" value="ECO:0007669"/>
    <property type="project" value="UniProtKB-KW"/>
</dbReference>
<dbReference type="InterPro" id="IPR017871">
    <property type="entry name" value="ABC_transporter-like_CS"/>
</dbReference>
<keyword evidence="3 5" id="KW-0067">ATP-binding</keyword>
<reference evidence="5 6" key="1">
    <citation type="submission" date="2023-06" db="EMBL/GenBank/DDBJ databases">
        <title>Alkalimonas sp., MEB004 an alkaliphilic bacterium isolated from Lonar Lake, India.</title>
        <authorList>
            <person name="Joshi A."/>
            <person name="Thite S."/>
        </authorList>
    </citation>
    <scope>NUCLEOTIDE SEQUENCE [LARGE SCALE GENOMIC DNA]</scope>
    <source>
        <strain evidence="5 6">MEB004</strain>
    </source>
</reference>
<dbReference type="PANTHER" id="PTHR42711:SF17">
    <property type="entry name" value="ABC TRANSPORTER ATP-BINDING PROTEIN"/>
    <property type="match status" value="1"/>
</dbReference>
<dbReference type="Pfam" id="PF00005">
    <property type="entry name" value="ABC_tran"/>
    <property type="match status" value="1"/>
</dbReference>